<dbReference type="RefSeq" id="WP_185088644.1">
    <property type="nucleotide sequence ID" value="NZ_JACHJB010000003.1"/>
</dbReference>
<dbReference type="AlphaFoldDB" id="A0A7X0F0I2"/>
<sequence>MFPTPDTYAWLSDAADGGCFTYVRGLTPEEVVVRLGGRPADFTPMTYRELDRMSSDEPGAFLGVTAIGDWAFVVEPDWHCISEELIMPLSAGTRVVSHYVLSIKGLDHFFWVEDRKLRFCFIAQEGYAEEIPDELVETMNLIDSTYPPFTDPSKGPMFLLTERLTGITLTPRLLEESTYLWGTVPEPKSWMFPTPW</sequence>
<evidence type="ECO:0000313" key="1">
    <source>
        <dbReference type="EMBL" id="MBB6350943.1"/>
    </source>
</evidence>
<dbReference type="EMBL" id="JACHJB010000003">
    <property type="protein sequence ID" value="MBB6350943.1"/>
    <property type="molecule type" value="Genomic_DNA"/>
</dbReference>
<proteinExistence type="predicted"/>
<dbReference type="Pfam" id="PF20062">
    <property type="entry name" value="DUF6461"/>
    <property type="match status" value="1"/>
</dbReference>
<dbReference type="Proteomes" id="UP000583800">
    <property type="component" value="Unassembled WGS sequence"/>
</dbReference>
<comment type="caution">
    <text evidence="1">The sequence shown here is derived from an EMBL/GenBank/DDBJ whole genome shotgun (WGS) entry which is preliminary data.</text>
</comment>
<name>A0A7X0F0I2_9ACTN</name>
<accession>A0A7X0F0I2</accession>
<evidence type="ECO:0000313" key="2">
    <source>
        <dbReference type="Proteomes" id="UP000583800"/>
    </source>
</evidence>
<dbReference type="InterPro" id="IPR045592">
    <property type="entry name" value="DUF6461"/>
</dbReference>
<organism evidence="1 2">
    <name type="scientific">Nonomuraea muscovyensis</name>
    <dbReference type="NCBI Taxonomy" id="1124761"/>
    <lineage>
        <taxon>Bacteria</taxon>
        <taxon>Bacillati</taxon>
        <taxon>Actinomycetota</taxon>
        <taxon>Actinomycetes</taxon>
        <taxon>Streptosporangiales</taxon>
        <taxon>Streptosporangiaceae</taxon>
        <taxon>Nonomuraea</taxon>
    </lineage>
</organism>
<reference evidence="1 2" key="1">
    <citation type="submission" date="2020-08" db="EMBL/GenBank/DDBJ databases">
        <title>Sequencing the genomes of 1000 actinobacteria strains.</title>
        <authorList>
            <person name="Klenk H.-P."/>
        </authorList>
    </citation>
    <scope>NUCLEOTIDE SEQUENCE [LARGE SCALE GENOMIC DNA]</scope>
    <source>
        <strain evidence="1 2">DSM 45913</strain>
    </source>
</reference>
<protein>
    <submittedName>
        <fullName evidence="1">Uncharacterized protein</fullName>
    </submittedName>
</protein>
<gene>
    <name evidence="1" type="ORF">FHU36_007515</name>
</gene>
<keyword evidence="2" id="KW-1185">Reference proteome</keyword>